<dbReference type="Proteomes" id="UP000016200">
    <property type="component" value="Unassembled WGS sequence"/>
</dbReference>
<dbReference type="HOGENOM" id="CLU_131228_5_3_0"/>
<gene>
    <name evidence="1" type="ORF">CP10139811_1574</name>
</gene>
<proteinExistence type="predicted"/>
<evidence type="ECO:0000313" key="1">
    <source>
        <dbReference type="EMBL" id="EPP34922.1"/>
    </source>
</evidence>
<dbReference type="PATRIC" id="fig|1238237.3.peg.501"/>
<dbReference type="EMBL" id="ATNB01000154">
    <property type="protein sequence ID" value="EPP34922.1"/>
    <property type="molecule type" value="Genomic_DNA"/>
</dbReference>
<reference evidence="1 2" key="1">
    <citation type="submission" date="2013-04" db="EMBL/GenBank/DDBJ databases">
        <title>Genome sequence of Chlamydia psittaci 10-1398/11.</title>
        <authorList>
            <person name="Huot-Creasy H."/>
            <person name="McCracken C.L."/>
            <person name="Humphries M."/>
            <person name="Sachse K."/>
            <person name="Laroucau K."/>
            <person name="Bavoil P."/>
            <person name="Myers G.S."/>
        </authorList>
    </citation>
    <scope>NUCLEOTIDE SEQUENCE [LARGE SCALE GENOMIC DNA]</scope>
    <source>
        <strain evidence="1 2">10_1398_11</strain>
    </source>
</reference>
<evidence type="ECO:0000313" key="2">
    <source>
        <dbReference type="Proteomes" id="UP000016200"/>
    </source>
</evidence>
<organism evidence="1 2">
    <name type="scientific">Chlamydia ibidis</name>
    <dbReference type="NCBI Taxonomy" id="1405396"/>
    <lineage>
        <taxon>Bacteria</taxon>
        <taxon>Pseudomonadati</taxon>
        <taxon>Chlamydiota</taxon>
        <taxon>Chlamydiia</taxon>
        <taxon>Chlamydiales</taxon>
        <taxon>Chlamydiaceae</taxon>
        <taxon>Chlamydia/Chlamydophila group</taxon>
        <taxon>Chlamydia</taxon>
    </lineage>
</organism>
<name>S7J4F9_9CHLA</name>
<dbReference type="AlphaFoldDB" id="S7J4F9"/>
<accession>S7J4F9</accession>
<sequence length="49" mass="5884">MHFLFENPPFMRKSRVFANPPFKQKTRVFSSQMRHLSKNHSFSLQESSI</sequence>
<comment type="caution">
    <text evidence="1">The sequence shown here is derived from an EMBL/GenBank/DDBJ whole genome shotgun (WGS) entry which is preliminary data.</text>
</comment>
<protein>
    <submittedName>
        <fullName evidence="1">Uncharacterized protein</fullName>
    </submittedName>
</protein>